<dbReference type="EC" id="1.1.1.95" evidence="5"/>
<dbReference type="InterPro" id="IPR054480">
    <property type="entry name" value="AHAS_small-like_ACT"/>
</dbReference>
<evidence type="ECO:0000256" key="11">
    <source>
        <dbReference type="ARBA" id="ARBA00048731"/>
    </source>
</evidence>
<evidence type="ECO:0000256" key="12">
    <source>
        <dbReference type="RuleBase" id="RU003719"/>
    </source>
</evidence>
<keyword evidence="16" id="KW-1185">Reference proteome</keyword>
<protein>
    <recommendedName>
        <fullName evidence="6">D-3-phosphoglycerate dehydrogenase</fullName>
        <ecNumber evidence="4">1.1.1.399</ecNumber>
        <ecNumber evidence="5">1.1.1.95</ecNumber>
    </recommendedName>
    <alternativeName>
        <fullName evidence="9">2-oxoglutarate reductase</fullName>
    </alternativeName>
</protein>
<dbReference type="GO" id="GO:0006564">
    <property type="term" value="P:L-serine biosynthetic process"/>
    <property type="evidence" value="ECO:0007669"/>
    <property type="project" value="UniProtKB-ARBA"/>
</dbReference>
<dbReference type="SUPFAM" id="SSF51735">
    <property type="entry name" value="NAD(P)-binding Rossmann-fold domains"/>
    <property type="match status" value="1"/>
</dbReference>
<dbReference type="InterPro" id="IPR006140">
    <property type="entry name" value="D-isomer_DH_NAD-bd"/>
</dbReference>
<comment type="catalytic activity">
    <reaction evidence="11">
        <text>(2R)-3-phosphoglycerate + NAD(+) = 3-phosphooxypyruvate + NADH + H(+)</text>
        <dbReference type="Rhea" id="RHEA:12641"/>
        <dbReference type="ChEBI" id="CHEBI:15378"/>
        <dbReference type="ChEBI" id="CHEBI:18110"/>
        <dbReference type="ChEBI" id="CHEBI:57540"/>
        <dbReference type="ChEBI" id="CHEBI:57945"/>
        <dbReference type="ChEBI" id="CHEBI:58272"/>
        <dbReference type="EC" id="1.1.1.95"/>
    </reaction>
</comment>
<comment type="catalytic activity">
    <reaction evidence="10">
        <text>(R)-2-hydroxyglutarate + NAD(+) = 2-oxoglutarate + NADH + H(+)</text>
        <dbReference type="Rhea" id="RHEA:49612"/>
        <dbReference type="ChEBI" id="CHEBI:15378"/>
        <dbReference type="ChEBI" id="CHEBI:15801"/>
        <dbReference type="ChEBI" id="CHEBI:16810"/>
        <dbReference type="ChEBI" id="CHEBI:57540"/>
        <dbReference type="ChEBI" id="CHEBI:57945"/>
        <dbReference type="EC" id="1.1.1.399"/>
    </reaction>
</comment>
<dbReference type="SUPFAM" id="SSF52283">
    <property type="entry name" value="Formate/glycerate dehydrogenase catalytic domain-like"/>
    <property type="match status" value="1"/>
</dbReference>
<dbReference type="PROSITE" id="PS00670">
    <property type="entry name" value="D_2_HYDROXYACID_DH_2"/>
    <property type="match status" value="1"/>
</dbReference>
<dbReference type="Proteomes" id="UP000199181">
    <property type="component" value="Unassembled WGS sequence"/>
</dbReference>
<keyword evidence="7 12" id="KW-0560">Oxidoreductase</keyword>
<sequence>MKARGPGSKAEGMSTARFPNPSAPISLREPLRVLLLENIHASAEKLLAAEGFVVERLAGALKPQELAERLRGVHLLGIRSKTTVPEEALAHAGGLLAIGAFCIGTNQIDLGASNRHGIPCFNAPFSNTRSVAEMVIAEIIVLTRQLFDRSREVHAGQWRKVATGSHEVRGKTLGIIGYGHIGSQLGVLAESLGMRVIYYDTMTKLPLGNSRSAASLGELLAESDFVTLHVPATASTHMMMGTAEFAQMKKGACLINASRGTVVNIGALAQALRSKHLGGAAVDVYPEEPETNSDGFLTELQNLPNVVLTPHIGGSTEEAQESIGREVATSLIKFVRSGATTGAVNFPQVEAPLIPGTHRILNVHRNIPGVLRDINRIVSDLNANIHAQVLSTDANIGYLVMDLDQDVSAPVCDAIAGLNSDIKTRIVS</sequence>
<reference evidence="16" key="1">
    <citation type="submission" date="2016-10" db="EMBL/GenBank/DDBJ databases">
        <authorList>
            <person name="Varghese N."/>
            <person name="Submissions S."/>
        </authorList>
    </citation>
    <scope>NUCLEOTIDE SEQUENCE [LARGE SCALE GENOMIC DNA]</scope>
    <source>
        <strain evidence="16">DSM 16858</strain>
    </source>
</reference>
<evidence type="ECO:0000256" key="7">
    <source>
        <dbReference type="ARBA" id="ARBA00023002"/>
    </source>
</evidence>
<evidence type="ECO:0000313" key="15">
    <source>
        <dbReference type="EMBL" id="SEU38320.1"/>
    </source>
</evidence>
<evidence type="ECO:0000256" key="9">
    <source>
        <dbReference type="ARBA" id="ARBA00030455"/>
    </source>
</evidence>
<evidence type="ECO:0000256" key="1">
    <source>
        <dbReference type="ARBA" id="ARBA00003800"/>
    </source>
</evidence>
<dbReference type="Pfam" id="PF00389">
    <property type="entry name" value="2-Hacid_dh"/>
    <property type="match status" value="1"/>
</dbReference>
<dbReference type="PROSITE" id="PS51671">
    <property type="entry name" value="ACT"/>
    <property type="match status" value="1"/>
</dbReference>
<evidence type="ECO:0000256" key="10">
    <source>
        <dbReference type="ARBA" id="ARBA00048126"/>
    </source>
</evidence>
<gene>
    <name evidence="15" type="ORF">SAMN05443639_12658</name>
</gene>
<accession>A0A1I0LDZ0</accession>
<dbReference type="PROSITE" id="PS00671">
    <property type="entry name" value="D_2_HYDROXYACID_DH_3"/>
    <property type="match status" value="1"/>
</dbReference>
<dbReference type="CDD" id="cd04901">
    <property type="entry name" value="ACT_3PGDH"/>
    <property type="match status" value="1"/>
</dbReference>
<evidence type="ECO:0000256" key="2">
    <source>
        <dbReference type="ARBA" id="ARBA00005216"/>
    </source>
</evidence>
<feature type="domain" description="ACT" evidence="14">
    <location>
        <begin position="359"/>
        <end position="428"/>
    </location>
</feature>
<dbReference type="EMBL" id="FOIJ01000026">
    <property type="protein sequence ID" value="SEU38320.1"/>
    <property type="molecule type" value="Genomic_DNA"/>
</dbReference>
<dbReference type="GO" id="GO:0047545">
    <property type="term" value="F:(S)-2-hydroxyglutarate dehydrogenase activity"/>
    <property type="evidence" value="ECO:0007669"/>
    <property type="project" value="UniProtKB-ARBA"/>
</dbReference>
<proteinExistence type="inferred from homology"/>
<feature type="region of interest" description="Disordered" evidence="13">
    <location>
        <begin position="1"/>
        <end position="21"/>
    </location>
</feature>
<dbReference type="EC" id="1.1.1.399" evidence="4"/>
<dbReference type="SUPFAM" id="SSF55021">
    <property type="entry name" value="ACT-like"/>
    <property type="match status" value="1"/>
</dbReference>
<dbReference type="Pfam" id="PF02826">
    <property type="entry name" value="2-Hacid_dh_C"/>
    <property type="match status" value="1"/>
</dbReference>
<evidence type="ECO:0000256" key="3">
    <source>
        <dbReference type="ARBA" id="ARBA00005854"/>
    </source>
</evidence>
<comment type="similarity">
    <text evidence="3 12">Belongs to the D-isomer specific 2-hydroxyacid dehydrogenase family.</text>
</comment>
<dbReference type="InterPro" id="IPR006139">
    <property type="entry name" value="D-isomer_2_OHA_DH_cat_dom"/>
</dbReference>
<dbReference type="NCBIfam" id="NF008759">
    <property type="entry name" value="PRK11790.1"/>
    <property type="match status" value="1"/>
</dbReference>
<dbReference type="PANTHER" id="PTHR43761">
    <property type="entry name" value="D-ISOMER SPECIFIC 2-HYDROXYACID DEHYDROGENASE FAMILY PROTEIN (AFU_ORTHOLOGUE AFUA_1G13630)"/>
    <property type="match status" value="1"/>
</dbReference>
<dbReference type="InterPro" id="IPR029753">
    <property type="entry name" value="D-isomer_DH_CS"/>
</dbReference>
<dbReference type="Pfam" id="PF22629">
    <property type="entry name" value="ACT_AHAS_ss"/>
    <property type="match status" value="1"/>
</dbReference>
<dbReference type="GO" id="GO:0051287">
    <property type="term" value="F:NAD binding"/>
    <property type="evidence" value="ECO:0007669"/>
    <property type="project" value="InterPro"/>
</dbReference>
<dbReference type="PROSITE" id="PS00065">
    <property type="entry name" value="D_2_HYDROXYACID_DH_1"/>
    <property type="match status" value="1"/>
</dbReference>
<dbReference type="InterPro" id="IPR029752">
    <property type="entry name" value="D-isomer_DH_CS1"/>
</dbReference>
<dbReference type="AlphaFoldDB" id="A0A1I0LDZ0"/>
<evidence type="ECO:0000259" key="14">
    <source>
        <dbReference type="PROSITE" id="PS51671"/>
    </source>
</evidence>
<dbReference type="InterPro" id="IPR050418">
    <property type="entry name" value="D-iso_2-hydroxyacid_DH_PdxB"/>
</dbReference>
<name>A0A1I0LDZ0_9BACT</name>
<dbReference type="InterPro" id="IPR002912">
    <property type="entry name" value="ACT_dom"/>
</dbReference>
<comment type="function">
    <text evidence="1">Catalyzes the reversible oxidation of 3-phospho-D-glycerate to 3-phosphonooxypyruvate, the first step of the phosphorylated L-serine biosynthesis pathway. Also catalyzes the reversible oxidation of 2-hydroxyglutarate to 2-oxoglutarate.</text>
</comment>
<evidence type="ECO:0000256" key="13">
    <source>
        <dbReference type="SAM" id="MobiDB-lite"/>
    </source>
</evidence>
<dbReference type="InterPro" id="IPR045865">
    <property type="entry name" value="ACT-like_dom_sf"/>
</dbReference>
<dbReference type="CDD" id="cd12176">
    <property type="entry name" value="PGDH_3"/>
    <property type="match status" value="1"/>
</dbReference>
<evidence type="ECO:0000256" key="4">
    <source>
        <dbReference type="ARBA" id="ARBA00013001"/>
    </source>
</evidence>
<evidence type="ECO:0000256" key="6">
    <source>
        <dbReference type="ARBA" id="ARBA00021582"/>
    </source>
</evidence>
<dbReference type="InterPro" id="IPR036291">
    <property type="entry name" value="NAD(P)-bd_dom_sf"/>
</dbReference>
<organism evidence="15 16">
    <name type="scientific">Stigmatella erecta</name>
    <dbReference type="NCBI Taxonomy" id="83460"/>
    <lineage>
        <taxon>Bacteria</taxon>
        <taxon>Pseudomonadati</taxon>
        <taxon>Myxococcota</taxon>
        <taxon>Myxococcia</taxon>
        <taxon>Myxococcales</taxon>
        <taxon>Cystobacterineae</taxon>
        <taxon>Archangiaceae</taxon>
        <taxon>Stigmatella</taxon>
    </lineage>
</organism>
<evidence type="ECO:0000313" key="16">
    <source>
        <dbReference type="Proteomes" id="UP000199181"/>
    </source>
</evidence>
<dbReference type="Gene3D" id="3.30.70.260">
    <property type="match status" value="1"/>
</dbReference>
<comment type="pathway">
    <text evidence="2">Amino-acid biosynthesis; L-serine biosynthesis; L-serine from 3-phospho-D-glycerate: step 1/3.</text>
</comment>
<dbReference type="FunFam" id="3.40.50.720:FF:000041">
    <property type="entry name" value="D-3-phosphoglycerate dehydrogenase"/>
    <property type="match status" value="1"/>
</dbReference>
<dbReference type="UniPathway" id="UPA00135">
    <property type="reaction ID" value="UER00196"/>
</dbReference>
<keyword evidence="8" id="KW-0520">NAD</keyword>
<dbReference type="GO" id="GO:0004617">
    <property type="term" value="F:phosphoglycerate dehydrogenase activity"/>
    <property type="evidence" value="ECO:0007669"/>
    <property type="project" value="UniProtKB-EC"/>
</dbReference>
<dbReference type="Gene3D" id="3.40.50.720">
    <property type="entry name" value="NAD(P)-binding Rossmann-like Domain"/>
    <property type="match status" value="2"/>
</dbReference>
<evidence type="ECO:0000256" key="5">
    <source>
        <dbReference type="ARBA" id="ARBA00013143"/>
    </source>
</evidence>
<dbReference type="PANTHER" id="PTHR43761:SF1">
    <property type="entry name" value="D-ISOMER SPECIFIC 2-HYDROXYACID DEHYDROGENASE CATALYTIC DOMAIN-CONTAINING PROTEIN-RELATED"/>
    <property type="match status" value="1"/>
</dbReference>
<evidence type="ECO:0000256" key="8">
    <source>
        <dbReference type="ARBA" id="ARBA00023027"/>
    </source>
</evidence>